<dbReference type="InterPro" id="IPR013022">
    <property type="entry name" value="Xyl_isomerase-like_TIM-brl"/>
</dbReference>
<keyword evidence="1" id="KW-0119">Carbohydrate metabolism</keyword>
<dbReference type="SUPFAM" id="SSF51658">
    <property type="entry name" value="Xylose isomerase-like"/>
    <property type="match status" value="1"/>
</dbReference>
<sequence length="418" mass="44362">MLLSYCTNVHPAEDLDGVIDQLARYAGPVREAAGLDTLGVGLWLPAELAHRLDASAADRERLRAALAEHRLQVHTLNAFPYGGFHREVVKLAVYSPTWAERARLEYVLACARVLADLLPEGTDGSISTLPLAWRAPWTRADDDEATRAFATLSAELRELRRRTGRTVRVAVEPEPGCVLDTVEDVVAWLAPRTGPEYPEDRRIDPEHVGVCLDTCHLAVSFADPAGAVRRITDAGLRVVKVQASAALEVADPSAPGARDAVGRFVEQRYLHQVRELTASGDVLASDDLPVALGDEARRPGLPGEGPWRVHFHVPLHHEPAAPLAATTDVLRDAVAAVRAAPHGTDAHLDVETYTWSVLPPGALPNGTGELVAGIAAELRWASEHLLSAAPAAATAAADAATATSAATTAATAAEGVTA</sequence>
<dbReference type="InterPro" id="IPR018246">
    <property type="entry name" value="AP_endonuc_F2_Zn_BS"/>
</dbReference>
<gene>
    <name evidence="3" type="ORF">FHX71_003768</name>
</gene>
<feature type="domain" description="Xylose isomerase-like TIM barrel" evidence="2">
    <location>
        <begin position="32"/>
        <end position="226"/>
    </location>
</feature>
<organism evidence="3 4">
    <name type="scientific">Promicromonospora sukumoe</name>
    <dbReference type="NCBI Taxonomy" id="88382"/>
    <lineage>
        <taxon>Bacteria</taxon>
        <taxon>Bacillati</taxon>
        <taxon>Actinomycetota</taxon>
        <taxon>Actinomycetes</taxon>
        <taxon>Micrococcales</taxon>
        <taxon>Promicromonosporaceae</taxon>
        <taxon>Promicromonospora</taxon>
    </lineage>
</organism>
<keyword evidence="4" id="KW-1185">Reference proteome</keyword>
<dbReference type="NCBIfam" id="NF035939">
    <property type="entry name" value="TIM_EboE"/>
    <property type="match status" value="1"/>
</dbReference>
<dbReference type="InterPro" id="IPR036237">
    <property type="entry name" value="Xyl_isomerase-like_sf"/>
</dbReference>
<evidence type="ECO:0000259" key="2">
    <source>
        <dbReference type="Pfam" id="PF01261"/>
    </source>
</evidence>
<dbReference type="Gene3D" id="3.20.20.150">
    <property type="entry name" value="Divalent-metal-dependent TIM barrel enzymes"/>
    <property type="match status" value="1"/>
</dbReference>
<dbReference type="PROSITE" id="PS00730">
    <property type="entry name" value="AP_NUCLEASE_F2_2"/>
    <property type="match status" value="1"/>
</dbReference>
<keyword evidence="3" id="KW-0413">Isomerase</keyword>
<comment type="caution">
    <text evidence="3">The sequence shown here is derived from an EMBL/GenBank/DDBJ whole genome shotgun (WGS) entry which is preliminary data.</text>
</comment>
<evidence type="ECO:0000256" key="1">
    <source>
        <dbReference type="ARBA" id="ARBA00023277"/>
    </source>
</evidence>
<dbReference type="GO" id="GO:0008270">
    <property type="term" value="F:zinc ion binding"/>
    <property type="evidence" value="ECO:0007669"/>
    <property type="project" value="InterPro"/>
</dbReference>
<dbReference type="EMBL" id="JACGWV010000002">
    <property type="protein sequence ID" value="MBA8809792.1"/>
    <property type="molecule type" value="Genomic_DNA"/>
</dbReference>
<reference evidence="3 4" key="1">
    <citation type="submission" date="2020-07" db="EMBL/GenBank/DDBJ databases">
        <title>Sequencing the genomes of 1000 actinobacteria strains.</title>
        <authorList>
            <person name="Klenk H.-P."/>
        </authorList>
    </citation>
    <scope>NUCLEOTIDE SEQUENCE [LARGE SCALE GENOMIC DNA]</scope>
    <source>
        <strain evidence="3 4">DSM 44121</strain>
    </source>
</reference>
<dbReference type="Proteomes" id="UP000540568">
    <property type="component" value="Unassembled WGS sequence"/>
</dbReference>
<proteinExistence type="predicted"/>
<name>A0A7W3JBJ0_9MICO</name>
<protein>
    <submittedName>
        <fullName evidence="3">Sugar phosphate isomerase/epimerase</fullName>
    </submittedName>
</protein>
<dbReference type="Pfam" id="PF01261">
    <property type="entry name" value="AP_endonuc_2"/>
    <property type="match status" value="1"/>
</dbReference>
<dbReference type="GO" id="GO:0016853">
    <property type="term" value="F:isomerase activity"/>
    <property type="evidence" value="ECO:0007669"/>
    <property type="project" value="UniProtKB-KW"/>
</dbReference>
<accession>A0A7W3JBJ0</accession>
<evidence type="ECO:0000313" key="3">
    <source>
        <dbReference type="EMBL" id="MBA8809792.1"/>
    </source>
</evidence>
<dbReference type="AlphaFoldDB" id="A0A7W3JBJ0"/>
<evidence type="ECO:0000313" key="4">
    <source>
        <dbReference type="Proteomes" id="UP000540568"/>
    </source>
</evidence>